<feature type="domain" description="J" evidence="1">
    <location>
        <begin position="5"/>
        <end position="84"/>
    </location>
</feature>
<protein>
    <recommendedName>
        <fullName evidence="1">J domain-containing protein</fullName>
    </recommendedName>
</protein>
<dbReference type="PRINTS" id="PR00625">
    <property type="entry name" value="JDOMAIN"/>
</dbReference>
<dbReference type="GO" id="GO:0051087">
    <property type="term" value="F:protein-folding chaperone binding"/>
    <property type="evidence" value="ECO:0007669"/>
    <property type="project" value="TreeGrafter"/>
</dbReference>
<dbReference type="GO" id="GO:0005737">
    <property type="term" value="C:cytoplasm"/>
    <property type="evidence" value="ECO:0007669"/>
    <property type="project" value="TreeGrafter"/>
</dbReference>
<accession>A0A6C0AS78</accession>
<reference evidence="2" key="1">
    <citation type="journal article" date="2020" name="Nature">
        <title>Giant virus diversity and host interactions through global metagenomics.</title>
        <authorList>
            <person name="Schulz F."/>
            <person name="Roux S."/>
            <person name="Paez-Espino D."/>
            <person name="Jungbluth S."/>
            <person name="Walsh D.A."/>
            <person name="Denef V.J."/>
            <person name="McMahon K.D."/>
            <person name="Konstantinidis K.T."/>
            <person name="Eloe-Fadrosh E.A."/>
            <person name="Kyrpides N.C."/>
            <person name="Woyke T."/>
        </authorList>
    </citation>
    <scope>NUCLEOTIDE SEQUENCE</scope>
    <source>
        <strain evidence="2">GVMAG-S-1101165-79</strain>
    </source>
</reference>
<organism evidence="2">
    <name type="scientific">viral metagenome</name>
    <dbReference type="NCBI Taxonomy" id="1070528"/>
    <lineage>
        <taxon>unclassified sequences</taxon>
        <taxon>metagenomes</taxon>
        <taxon>organismal metagenomes</taxon>
    </lineage>
</organism>
<dbReference type="InterPro" id="IPR036869">
    <property type="entry name" value="J_dom_sf"/>
</dbReference>
<proteinExistence type="predicted"/>
<evidence type="ECO:0000313" key="2">
    <source>
        <dbReference type="EMBL" id="QHS82125.1"/>
    </source>
</evidence>
<dbReference type="PANTHER" id="PTHR43948:SF10">
    <property type="entry name" value="MRJ, ISOFORM E"/>
    <property type="match status" value="1"/>
</dbReference>
<dbReference type="SUPFAM" id="SSF46565">
    <property type="entry name" value="Chaperone J-domain"/>
    <property type="match status" value="1"/>
</dbReference>
<dbReference type="InterPro" id="IPR001623">
    <property type="entry name" value="DnaJ_domain"/>
</dbReference>
<dbReference type="SMART" id="SM00271">
    <property type="entry name" value="DnaJ"/>
    <property type="match status" value="1"/>
</dbReference>
<dbReference type="Pfam" id="PF00226">
    <property type="entry name" value="DnaJ"/>
    <property type="match status" value="1"/>
</dbReference>
<dbReference type="PANTHER" id="PTHR43948">
    <property type="entry name" value="DNAJ HOMOLOG SUBFAMILY B"/>
    <property type="match status" value="1"/>
</dbReference>
<dbReference type="GO" id="GO:0051082">
    <property type="term" value="F:unfolded protein binding"/>
    <property type="evidence" value="ECO:0007669"/>
    <property type="project" value="TreeGrafter"/>
</dbReference>
<evidence type="ECO:0000259" key="1">
    <source>
        <dbReference type="PROSITE" id="PS50076"/>
    </source>
</evidence>
<name>A0A6C0AS78_9ZZZZ</name>
<sequence length="315" mass="36977">MDQKLAYKILGIEKNTYIFNISLEYLKKQYRKMALKHHPDKNGNTQESTLKFQQINEAYQCLKREIIISNQYCNTEDTEYETTSSDLNSSLYFDILKEFMKTVFEGTYNEILSKVVKDIIITGKKITATLFDELDKDTVLNIYSFLSNHRLLLHLSEEVLDMIRGIVVKKYDNVQIYKLNPSINDLINNNVYKLHVNDELFLVPLWNNESYYDSSGCEIIVICEPELPHDITIDEDNNICINYSILLRDDLYKLIQENEKLYVTIGSKIFPILLSQLYMKSEQFYIIKNEGLPKPHIDMYDISEKTDIIVKIILL</sequence>
<dbReference type="Gene3D" id="1.10.287.110">
    <property type="entry name" value="DnaJ domain"/>
    <property type="match status" value="1"/>
</dbReference>
<dbReference type="EMBL" id="MN740763">
    <property type="protein sequence ID" value="QHS82125.1"/>
    <property type="molecule type" value="Genomic_DNA"/>
</dbReference>
<dbReference type="AlphaFoldDB" id="A0A6C0AS78"/>
<dbReference type="CDD" id="cd06257">
    <property type="entry name" value="DnaJ"/>
    <property type="match status" value="1"/>
</dbReference>
<dbReference type="GO" id="GO:0044183">
    <property type="term" value="F:protein folding chaperone"/>
    <property type="evidence" value="ECO:0007669"/>
    <property type="project" value="TreeGrafter"/>
</dbReference>
<dbReference type="PROSITE" id="PS50076">
    <property type="entry name" value="DNAJ_2"/>
    <property type="match status" value="1"/>
</dbReference>